<dbReference type="AlphaFoldDB" id="A0A2W5A2Y2"/>
<accession>A0A2W5A2Y2</accession>
<dbReference type="InterPro" id="IPR029058">
    <property type="entry name" value="AB_hydrolase_fold"/>
</dbReference>
<dbReference type="Pfam" id="PF07167">
    <property type="entry name" value="PhaC_N"/>
    <property type="match status" value="1"/>
</dbReference>
<dbReference type="GO" id="GO:0042619">
    <property type="term" value="P:poly-hydroxybutyrate biosynthetic process"/>
    <property type="evidence" value="ECO:0007669"/>
    <property type="project" value="InterPro"/>
</dbReference>
<evidence type="ECO:0000256" key="2">
    <source>
        <dbReference type="ARBA" id="ARBA00022490"/>
    </source>
</evidence>
<evidence type="ECO:0000259" key="5">
    <source>
        <dbReference type="Pfam" id="PF07167"/>
    </source>
</evidence>
<dbReference type="PANTHER" id="PTHR36837">
    <property type="entry name" value="POLY(3-HYDROXYALKANOATE) POLYMERASE SUBUNIT PHAC"/>
    <property type="match status" value="1"/>
</dbReference>
<comment type="caution">
    <text evidence="6">The sequence shown here is derived from an EMBL/GenBank/DDBJ whole genome shotgun (WGS) entry which is preliminary data.</text>
</comment>
<dbReference type="NCBIfam" id="TIGR01838">
    <property type="entry name" value="PHA_synth_I"/>
    <property type="match status" value="1"/>
</dbReference>
<evidence type="ECO:0000256" key="1">
    <source>
        <dbReference type="ARBA" id="ARBA00004496"/>
    </source>
</evidence>
<protein>
    <submittedName>
        <fullName evidence="6">Class I poly(R)-hydroxyalkanoic acid synthase</fullName>
    </submittedName>
</protein>
<dbReference type="Proteomes" id="UP000249557">
    <property type="component" value="Unassembled WGS sequence"/>
</dbReference>
<evidence type="ECO:0000256" key="3">
    <source>
        <dbReference type="ARBA" id="ARBA00022679"/>
    </source>
</evidence>
<dbReference type="GO" id="GO:0005737">
    <property type="term" value="C:cytoplasm"/>
    <property type="evidence" value="ECO:0007669"/>
    <property type="project" value="UniProtKB-SubCell"/>
</dbReference>
<dbReference type="PANTHER" id="PTHR36837:SF5">
    <property type="entry name" value="POLY-3-HYDROXYBUTYRATE SYNTHASE"/>
    <property type="match status" value="1"/>
</dbReference>
<organism evidence="6 7">
    <name type="scientific">Micavibrio aeruginosavorus</name>
    <dbReference type="NCBI Taxonomy" id="349221"/>
    <lineage>
        <taxon>Bacteria</taxon>
        <taxon>Pseudomonadati</taxon>
        <taxon>Bdellovibrionota</taxon>
        <taxon>Bdellovibrionia</taxon>
        <taxon>Bdellovibrionales</taxon>
        <taxon>Pseudobdellovibrionaceae</taxon>
        <taxon>Micavibrio</taxon>
    </lineage>
</organism>
<comment type="subcellular location">
    <subcellularLocation>
        <location evidence="1">Cytoplasm</location>
    </subcellularLocation>
</comment>
<feature type="domain" description="Poly-beta-hydroxybutyrate polymerase N-terminal" evidence="5">
    <location>
        <begin position="113"/>
        <end position="284"/>
    </location>
</feature>
<keyword evidence="4" id="KW-0012">Acyltransferase</keyword>
<dbReference type="InterPro" id="IPR010963">
    <property type="entry name" value="PHA_synth_I"/>
</dbReference>
<dbReference type="GO" id="GO:0016746">
    <property type="term" value="F:acyltransferase activity"/>
    <property type="evidence" value="ECO:0007669"/>
    <property type="project" value="UniProtKB-KW"/>
</dbReference>
<dbReference type="SUPFAM" id="SSF53474">
    <property type="entry name" value="alpha/beta-Hydrolases"/>
    <property type="match status" value="1"/>
</dbReference>
<dbReference type="EMBL" id="QFNK01000050">
    <property type="protein sequence ID" value="PZO87602.1"/>
    <property type="molecule type" value="Genomic_DNA"/>
</dbReference>
<proteinExistence type="predicted"/>
<gene>
    <name evidence="6" type="ORF">DI626_03635</name>
</gene>
<sequence>MSRKKSDSAPTSKQAIDPVVLSHALTEAMERAMPLIQSYMEKHAKDVNMETLQPLLTLQERFTSFMAVLWSNPRKLAELQYEYWQQWASLWQNTLAKMNGEQAEDIYKPSPGDRRFRSAEWNENVLFDFIKQSYLMTSGWMHRVVRSTEGLDPDMVEQIDFYTRQFSDAMAPTNFVLTNPDVLKETIRTGGENLVKGLENLIEDMERGHGEIRISTTDYEGFAPGKNLAVTKGSVVYQNDMMQLIQYAPTTDKVAKTPLLIVPPWINKYYILDMRPENSFVKWLADQGHTVFIISWVNPGAELAGKGFSDYMHEGVITALDQVEKITDEKSVNAIGYCIGGTLLTITLAWLKAKGKENRIASATFLTTLIDFAHAGELKLFTSEKQIAAMELEMREKGVLSGDHLQKTFAILRANDMIWSFVINNYLLGKEPFPFDLLYWNEDSTNMPCAMHSFYLRKMYLENKLIEPEGLEIDGVKIDVRDIKTPAYFLSTREDHIAPWKATYSGYSAFTGEKKFTLSASGHVAGVVNPPAAGKYCFWSSSENTPSPEKWLEHAHETKGSWWTDWQNWIVDYAGNKVSARNPKNIIEPAPGSYVKKSDIDIK</sequence>
<dbReference type="Gene3D" id="3.40.50.1820">
    <property type="entry name" value="alpha/beta hydrolase"/>
    <property type="match status" value="1"/>
</dbReference>
<evidence type="ECO:0000256" key="4">
    <source>
        <dbReference type="ARBA" id="ARBA00023315"/>
    </source>
</evidence>
<evidence type="ECO:0000313" key="7">
    <source>
        <dbReference type="Proteomes" id="UP000249557"/>
    </source>
</evidence>
<reference evidence="6 7" key="1">
    <citation type="submission" date="2017-08" db="EMBL/GenBank/DDBJ databases">
        <title>Infants hospitalized years apart are colonized by the same room-sourced microbial strains.</title>
        <authorList>
            <person name="Brooks B."/>
            <person name="Olm M.R."/>
            <person name="Firek B.A."/>
            <person name="Baker R."/>
            <person name="Thomas B.C."/>
            <person name="Morowitz M.J."/>
            <person name="Banfield J.F."/>
        </authorList>
    </citation>
    <scope>NUCLEOTIDE SEQUENCE [LARGE SCALE GENOMIC DNA]</scope>
    <source>
        <strain evidence="6">S2_018_000_R2_104</strain>
    </source>
</reference>
<keyword evidence="2" id="KW-0963">Cytoplasm</keyword>
<name>A0A2W5A2Y2_9BACT</name>
<dbReference type="InterPro" id="IPR051321">
    <property type="entry name" value="PHA/PHB_synthase"/>
</dbReference>
<dbReference type="InterPro" id="IPR010941">
    <property type="entry name" value="PhaC_N"/>
</dbReference>
<evidence type="ECO:0000313" key="6">
    <source>
        <dbReference type="EMBL" id="PZO87602.1"/>
    </source>
</evidence>
<keyword evidence="3" id="KW-0808">Transferase</keyword>